<organism evidence="1">
    <name type="scientific">Ophidiomyces ophidiicola</name>
    <dbReference type="NCBI Taxonomy" id="1387563"/>
    <lineage>
        <taxon>Eukaryota</taxon>
        <taxon>Fungi</taxon>
        <taxon>Dikarya</taxon>
        <taxon>Ascomycota</taxon>
        <taxon>Pezizomycotina</taxon>
        <taxon>Eurotiomycetes</taxon>
        <taxon>Eurotiomycetidae</taxon>
        <taxon>Onygenales</taxon>
        <taxon>Onygenaceae</taxon>
        <taxon>Ophidiomyces</taxon>
    </lineage>
</organism>
<comment type="caution">
    <text evidence="1">The sequence shown here is derived from an EMBL/GenBank/DDBJ whole genome shotgun (WGS) entry which is preliminary data.</text>
</comment>
<proteinExistence type="predicted"/>
<dbReference type="EMBL" id="JALBCA010000065">
    <property type="protein sequence ID" value="KAI2384940.1"/>
    <property type="molecule type" value="Genomic_DNA"/>
</dbReference>
<gene>
    <name evidence="1" type="primary">RSM24</name>
    <name evidence="1" type="ORF">LOY88_004363</name>
</gene>
<name>A0ACB8UTQ6_9EURO</name>
<keyword evidence="1" id="KW-0687">Ribonucleoprotein</keyword>
<keyword evidence="1" id="KW-0689">Ribosomal protein</keyword>
<sequence length="394" mass="44876">MATAARSLSRTALSVLRQTTSKQKVRCPCPIARIPRRPFSATPFFSHDKHNGALDTLPTSAGLADDDDEASLEEWKISMGLEEAAATLDLQALRDLKAGLDALDNEDDDDDLDDLDDLDDDDEEDKPFEEPPEKTGFWAEDENDSFAQYEDDDDWKDDDITSMAHAELQEHRDIRKYARIAAWDMPSLAALAKPFSLPPQTHLLRFRYTTYLGESHPAESKVVVELSSKDLSPTYLTEDQRITFLKLVGTRYNPGTDVVRMSCEKFATSAQNKRYLGDLVQKLITEAKEGDSFADVPLDLRHYKPKQKVAYPKSWDMTEDRRKQLEVAREKERLEQGNSNCVDGNATVWMASNHLPELRGGTARNPTPPYQWKERVKVKVPRRRILQRGTRFSR</sequence>
<reference evidence="1" key="1">
    <citation type="journal article" date="2022" name="bioRxiv">
        <title>Population genetic analysis of Ophidiomyces ophidiicola, the causative agent of snake fungal disease, indicates recent introductions to the USA.</title>
        <authorList>
            <person name="Ladner J.T."/>
            <person name="Palmer J.M."/>
            <person name="Ettinger C.L."/>
            <person name="Stajich J.E."/>
            <person name="Farrell T.M."/>
            <person name="Glorioso B.M."/>
            <person name="Lawson B."/>
            <person name="Price S.J."/>
            <person name="Stengle A.G."/>
            <person name="Grear D.A."/>
            <person name="Lorch J.M."/>
        </authorList>
    </citation>
    <scope>NUCLEOTIDE SEQUENCE</scope>
    <source>
        <strain evidence="1">NWHC 24266-5</strain>
    </source>
</reference>
<accession>A0ACB8UTQ6</accession>
<evidence type="ECO:0000313" key="1">
    <source>
        <dbReference type="EMBL" id="KAI2384940.1"/>
    </source>
</evidence>
<protein>
    <submittedName>
        <fullName evidence="1">37S ribosomal protein S24, mitochondrial</fullName>
    </submittedName>
</protein>